<name>A0A177NFK5_9GAMM</name>
<dbReference type="Pfam" id="PF04773">
    <property type="entry name" value="FecR"/>
    <property type="match status" value="1"/>
</dbReference>
<proteinExistence type="predicted"/>
<evidence type="ECO:0000313" key="5">
    <source>
        <dbReference type="EMBL" id="OAI16223.1"/>
    </source>
</evidence>
<feature type="transmembrane region" description="Helical" evidence="1">
    <location>
        <begin position="90"/>
        <end position="110"/>
    </location>
</feature>
<dbReference type="InterPro" id="IPR032623">
    <property type="entry name" value="FecR_N"/>
</dbReference>
<gene>
    <name evidence="5" type="ORF">A1355_10035</name>
</gene>
<feature type="domain" description="FecR N-terminal" evidence="3">
    <location>
        <begin position="15"/>
        <end position="57"/>
    </location>
</feature>
<dbReference type="InterPro" id="IPR012373">
    <property type="entry name" value="Ferrdict_sens_TM"/>
</dbReference>
<evidence type="ECO:0000259" key="3">
    <source>
        <dbReference type="Pfam" id="PF16220"/>
    </source>
</evidence>
<dbReference type="Pfam" id="PF16344">
    <property type="entry name" value="FecR_C"/>
    <property type="match status" value="1"/>
</dbReference>
<dbReference type="EMBL" id="LUUK01000187">
    <property type="protein sequence ID" value="OAI16223.1"/>
    <property type="molecule type" value="Genomic_DNA"/>
</dbReference>
<dbReference type="Gene3D" id="3.55.50.30">
    <property type="match status" value="1"/>
</dbReference>
<dbReference type="RefSeq" id="WP_064030409.1">
    <property type="nucleotide sequence ID" value="NZ_LUUK01000187.1"/>
</dbReference>
<sequence length="326" mass="36206">MNSTNSDDRDARIRREASAWLARLNSGDCSTDDRAGFEAWLAMDTRHADAFRRAERLWRELAGLGELARPQLKQAQAVYRRARRKRRWPMAGLAAAALLAGVLIVNPPIWQWLTAERFTTGKGERETVTLSDGSSIELNTDTAIRVNYSARARRVWLERGEAWFSVAHNNLTRFEVRVGEGWIEDIGTQFNVRRDPANVDVAVQEGEVAVKVATNPEVLHLTAGQQTNFDRQGHAAPVRAGDLAAIAAWRGGVLVLKNLTLADVARELERYHAVSIEIADADLRQLSVSGRFPTDNLPLALNTIATALPVRIAHLDGNRIGILARR</sequence>
<evidence type="ECO:0000259" key="2">
    <source>
        <dbReference type="Pfam" id="PF04773"/>
    </source>
</evidence>
<evidence type="ECO:0000256" key="1">
    <source>
        <dbReference type="SAM" id="Phobius"/>
    </source>
</evidence>
<keyword evidence="1" id="KW-1133">Transmembrane helix</keyword>
<keyword evidence="6" id="KW-1185">Reference proteome</keyword>
<dbReference type="Pfam" id="PF16220">
    <property type="entry name" value="DUF4880"/>
    <property type="match status" value="1"/>
</dbReference>
<dbReference type="PANTHER" id="PTHR30273">
    <property type="entry name" value="PERIPLASMIC SIGNAL SENSOR AND SIGMA FACTOR ACTIVATOR FECR-RELATED"/>
    <property type="match status" value="1"/>
</dbReference>
<dbReference type="InterPro" id="IPR032508">
    <property type="entry name" value="FecR_C"/>
</dbReference>
<dbReference type="STRING" id="702114.A1355_10035"/>
<keyword evidence="1" id="KW-0472">Membrane</keyword>
<accession>A0A177NFK5</accession>
<evidence type="ECO:0008006" key="7">
    <source>
        <dbReference type="Google" id="ProtNLM"/>
    </source>
</evidence>
<keyword evidence="1" id="KW-0812">Transmembrane</keyword>
<dbReference type="InterPro" id="IPR006860">
    <property type="entry name" value="FecR"/>
</dbReference>
<protein>
    <recommendedName>
        <fullName evidence="7">Iron dicitrate transport regulator FecR</fullName>
    </recommendedName>
</protein>
<dbReference type="Proteomes" id="UP000077628">
    <property type="component" value="Unassembled WGS sequence"/>
</dbReference>
<dbReference type="Gene3D" id="2.60.120.1440">
    <property type="match status" value="1"/>
</dbReference>
<organism evidence="5 6">
    <name type="scientific">Methylomonas koyamae</name>
    <dbReference type="NCBI Taxonomy" id="702114"/>
    <lineage>
        <taxon>Bacteria</taxon>
        <taxon>Pseudomonadati</taxon>
        <taxon>Pseudomonadota</taxon>
        <taxon>Gammaproteobacteria</taxon>
        <taxon>Methylococcales</taxon>
        <taxon>Methylococcaceae</taxon>
        <taxon>Methylomonas</taxon>
    </lineage>
</organism>
<reference evidence="6" key="1">
    <citation type="submission" date="2016-03" db="EMBL/GenBank/DDBJ databases">
        <authorList>
            <person name="Heylen K."/>
            <person name="De Vos P."/>
            <person name="Vekeman B."/>
        </authorList>
    </citation>
    <scope>NUCLEOTIDE SEQUENCE [LARGE SCALE GENOMIC DNA]</scope>
    <source>
        <strain evidence="6">R-45383</strain>
    </source>
</reference>
<evidence type="ECO:0000313" key="6">
    <source>
        <dbReference type="Proteomes" id="UP000077628"/>
    </source>
</evidence>
<dbReference type="GO" id="GO:0016989">
    <property type="term" value="F:sigma factor antagonist activity"/>
    <property type="evidence" value="ECO:0007669"/>
    <property type="project" value="TreeGrafter"/>
</dbReference>
<dbReference type="AlphaFoldDB" id="A0A177NFK5"/>
<feature type="domain" description="FecR protein" evidence="2">
    <location>
        <begin position="117"/>
        <end position="208"/>
    </location>
</feature>
<feature type="domain" description="Protein FecR C-terminal" evidence="4">
    <location>
        <begin position="254"/>
        <end position="320"/>
    </location>
</feature>
<comment type="caution">
    <text evidence="5">The sequence shown here is derived from an EMBL/GenBank/DDBJ whole genome shotgun (WGS) entry which is preliminary data.</text>
</comment>
<evidence type="ECO:0000259" key="4">
    <source>
        <dbReference type="Pfam" id="PF16344"/>
    </source>
</evidence>
<dbReference type="PANTHER" id="PTHR30273:SF2">
    <property type="entry name" value="PROTEIN FECR"/>
    <property type="match status" value="1"/>
</dbReference>
<dbReference type="PIRSF" id="PIRSF018266">
    <property type="entry name" value="FecR"/>
    <property type="match status" value="1"/>
</dbReference>